<feature type="domain" description="HNH nuclease" evidence="1">
    <location>
        <begin position="213"/>
        <end position="267"/>
    </location>
</feature>
<dbReference type="eggNOG" id="COG3440">
    <property type="taxonomic scope" value="Bacteria"/>
</dbReference>
<evidence type="ECO:0000313" key="4">
    <source>
        <dbReference type="Proteomes" id="UP000005744"/>
    </source>
</evidence>
<evidence type="ECO:0000313" key="3">
    <source>
        <dbReference type="EMBL" id="EIJ44025.1"/>
    </source>
</evidence>
<feature type="domain" description="ScoMcrA-like DNA sulfur-binding" evidence="2">
    <location>
        <begin position="10"/>
        <end position="151"/>
    </location>
</feature>
<dbReference type="InterPro" id="IPR058813">
    <property type="entry name" value="DNA-SBD_ScoMcrA"/>
</dbReference>
<protein>
    <submittedName>
        <fullName evidence="3">Putative restriction endonuclease</fullName>
    </submittedName>
</protein>
<keyword evidence="3" id="KW-0378">Hydrolase</keyword>
<dbReference type="STRING" id="395493.BegalDRAFT_3204"/>
<accession>I3CK82</accession>
<dbReference type="InterPro" id="IPR003615">
    <property type="entry name" value="HNH_nuc"/>
</dbReference>
<reference evidence="3 4" key="1">
    <citation type="submission" date="2011-11" db="EMBL/GenBank/DDBJ databases">
        <title>Improved High-Quality Draft sequence of Beggiatoa alba B18lD.</title>
        <authorList>
            <consortium name="US DOE Joint Genome Institute"/>
            <person name="Lucas S."/>
            <person name="Han J."/>
            <person name="Lapidus A."/>
            <person name="Cheng J.-F."/>
            <person name="Goodwin L."/>
            <person name="Pitluck S."/>
            <person name="Peters L."/>
            <person name="Mikhailova N."/>
            <person name="Held B."/>
            <person name="Detter J.C."/>
            <person name="Han C."/>
            <person name="Tapia R."/>
            <person name="Land M."/>
            <person name="Hauser L."/>
            <person name="Kyrpides N."/>
            <person name="Ivanova N."/>
            <person name="Pagani I."/>
            <person name="Samuel K."/>
            <person name="Teske A."/>
            <person name="Mueller J."/>
            <person name="Woyke T."/>
        </authorList>
    </citation>
    <scope>NUCLEOTIDE SEQUENCE [LARGE SCALE GENOMIC DNA]</scope>
    <source>
        <strain evidence="3 4">B18LD</strain>
    </source>
</reference>
<dbReference type="EMBL" id="JH600070">
    <property type="protein sequence ID" value="EIJ44025.1"/>
    <property type="molecule type" value="Genomic_DNA"/>
</dbReference>
<sequence>MDLKNYLQKFTHLGIDKSKRKTMGGDAPHKPLLLLSIIELINKGQIQQNQITLSPELIATFKENWLLLVTTKHTCQLIYPFFYLKNDGFWQLIPKPDCTQELQTVVRFSFNSLNAIVAYAELESDLFQLLLNPNSRYELQHCLLTQYFPETMALYLNKAQNKNNYLEQLETKMIQESATEYRIASEALKDEEEIFLRSQTFKKLIPRLYNDTCCISGWRLDNLWNLQMIDACHIIPFSISHDDTVSNGIALCPNLHRAFDRGLLTIDNDFKVKISPYLAENTNTNYGIKQFANQAILLPSDALFYPRLDNLKWHQENVFRA</sequence>
<evidence type="ECO:0000259" key="2">
    <source>
        <dbReference type="Pfam" id="PF26340"/>
    </source>
</evidence>
<dbReference type="Proteomes" id="UP000005744">
    <property type="component" value="Unassembled WGS sequence"/>
</dbReference>
<dbReference type="AlphaFoldDB" id="I3CK82"/>
<dbReference type="HOGENOM" id="CLU_075532_0_0_6"/>
<organism evidence="3 4">
    <name type="scientific">Beggiatoa alba B18LD</name>
    <dbReference type="NCBI Taxonomy" id="395493"/>
    <lineage>
        <taxon>Bacteria</taxon>
        <taxon>Pseudomonadati</taxon>
        <taxon>Pseudomonadota</taxon>
        <taxon>Gammaproteobacteria</taxon>
        <taxon>Thiotrichales</taxon>
        <taxon>Thiotrichaceae</taxon>
        <taxon>Beggiatoa</taxon>
    </lineage>
</organism>
<dbReference type="OrthoDB" id="529575at2"/>
<name>I3CK82_9GAMM</name>
<dbReference type="Pfam" id="PF13391">
    <property type="entry name" value="HNH_2"/>
    <property type="match status" value="1"/>
</dbReference>
<keyword evidence="3" id="KW-0540">Nuclease</keyword>
<keyword evidence="4" id="KW-1185">Reference proteome</keyword>
<dbReference type="GO" id="GO:0004519">
    <property type="term" value="F:endonuclease activity"/>
    <property type="evidence" value="ECO:0007669"/>
    <property type="project" value="UniProtKB-KW"/>
</dbReference>
<proteinExistence type="predicted"/>
<dbReference type="RefSeq" id="WP_002691725.1">
    <property type="nucleotide sequence ID" value="NZ_JH600070.1"/>
</dbReference>
<evidence type="ECO:0000259" key="1">
    <source>
        <dbReference type="Pfam" id="PF13391"/>
    </source>
</evidence>
<dbReference type="InterPro" id="IPR011396">
    <property type="entry name" value="PT_DNA_restrict"/>
</dbReference>
<gene>
    <name evidence="3" type="ORF">BegalDRAFT_3204</name>
</gene>
<keyword evidence="3" id="KW-0255">Endonuclease</keyword>
<dbReference type="PIRSF" id="PIRSF030850">
    <property type="entry name" value="UCP030850"/>
    <property type="match status" value="1"/>
</dbReference>
<dbReference type="Pfam" id="PF26340">
    <property type="entry name" value="DNA-SBD_ScoMcrA"/>
    <property type="match status" value="1"/>
</dbReference>